<evidence type="ECO:0000256" key="4">
    <source>
        <dbReference type="ARBA" id="ARBA00030482"/>
    </source>
</evidence>
<evidence type="ECO:0000313" key="9">
    <source>
        <dbReference type="Proteomes" id="UP001291687"/>
    </source>
</evidence>
<dbReference type="Pfam" id="PF18640">
    <property type="entry name" value="LepB_N"/>
    <property type="match status" value="1"/>
</dbReference>
<evidence type="ECO:0000256" key="6">
    <source>
        <dbReference type="SAM" id="MobiDB-lite"/>
    </source>
</evidence>
<feature type="region of interest" description="Disordered" evidence="6">
    <location>
        <begin position="998"/>
        <end position="1023"/>
    </location>
</feature>
<dbReference type="Proteomes" id="UP001291687">
    <property type="component" value="Unassembled WGS sequence"/>
</dbReference>
<dbReference type="RefSeq" id="WP_322776038.1">
    <property type="nucleotide sequence ID" value="NZ_JARJFB010000003.1"/>
</dbReference>
<evidence type="ECO:0000256" key="1">
    <source>
        <dbReference type="ARBA" id="ARBA00004496"/>
    </source>
</evidence>
<evidence type="ECO:0000256" key="5">
    <source>
        <dbReference type="ARBA" id="ARBA00032482"/>
    </source>
</evidence>
<organism evidence="8 9">
    <name type="scientific">Candidatus Megaera venefica</name>
    <dbReference type="NCBI Taxonomy" id="2055910"/>
    <lineage>
        <taxon>Bacteria</taxon>
        <taxon>Pseudomonadati</taxon>
        <taxon>Pseudomonadota</taxon>
        <taxon>Alphaproteobacteria</taxon>
        <taxon>Rickettsiales</taxon>
        <taxon>Rickettsiaceae</taxon>
        <taxon>Candidatus Megaera</taxon>
    </lineage>
</organism>
<comment type="subcellular location">
    <subcellularLocation>
        <location evidence="1">Cytoplasm</location>
    </subcellularLocation>
</comment>
<accession>A0ABU5NAH0</accession>
<evidence type="ECO:0000259" key="7">
    <source>
        <dbReference type="Pfam" id="PF18640"/>
    </source>
</evidence>
<name>A0ABU5NAH0_9RICK</name>
<proteinExistence type="predicted"/>
<dbReference type="InterPro" id="IPR020954">
    <property type="entry name" value="Rickettsia_antigen_120kDa"/>
</dbReference>
<keyword evidence="9" id="KW-1185">Reference proteome</keyword>
<protein>
    <recommendedName>
        <fullName evidence="2">Antigenic heat-stable 120 kDa protein</fullName>
    </recommendedName>
    <alternativeName>
        <fullName evidence="4">120 kDa antigen</fullName>
    </alternativeName>
    <alternativeName>
        <fullName evidence="5">Protein PS 120</fullName>
    </alternativeName>
</protein>
<evidence type="ECO:0000256" key="3">
    <source>
        <dbReference type="ARBA" id="ARBA00022490"/>
    </source>
</evidence>
<dbReference type="EMBL" id="JARJFB010000003">
    <property type="protein sequence ID" value="MEA0970131.1"/>
    <property type="molecule type" value="Genomic_DNA"/>
</dbReference>
<sequence length="1023" mass="113947">MAKASDKPFGGFGKKMAAKSGGAHKPDPEGGIYKSEDAANTYLIKRDIKKLQNDVAEYMAAQIFDELCPGTACTITLQKSKDTGKTFLASEFFKDNYRDLYKDLGKEGDRPVGLELAQDYLPKRAQYVRQGLAKRDSSTGKNVYQNYEKTVVASLLMADQSVHSGNIGVVDRGGQKQLVRIDFGAAFRKMSPEINPIKSNKAHVVLQKNYFLRDHPKRRIFTEEFSAELKREAAININPRIEKAWNEIIKNYDNPQERGAITEFGRQIGVPENVLNLEDKGKQFSQIKDHFAKVMKQRQQSQKDMAFEIDVKLAFGKGKDIDFEKLRAAIAENPGHADRILQNPSDTQFGIKLKKSQLKILQKEVDAFKLSEVDIRKDVTRSRGYFDETLELMKQKAVAKGLAIDFSKYDKAKGQWYEVFDQANQILEGQNINPQYVSKLSEAMASMRKGVNREFVGVFLNKPEHYAAQWEKVIPERGKILLDIAKDAVAFSKDLESQRSSAQEQGGQTRTARLHNIINGLQGAHPELKGIGEKLQKGKNSKTGQYDITLDVDTYMKLYESAKKIERGLVDPKIEVQEMRATLNKQLPLSRRVGLSSTPKTHQPLKISTQVELENVSPLKPKAKNIVLESGTVEVSGVTKVVSKPKLQVSDNKKSLMAEIRDAQGKPQKTQPVLFKQEKPLAISPAVRLAQDRVIVPVSKGVGKVMTRSSSPRVTSGGGADPITQAIRDEVLTKQQLYLQQEIAKTIPVGERNHFLDQDLSAFRTFLQTDNGKEKLSSAMQKPETENQLKNIESNGYKEVHTQFQDSFKNVAWVSPPNSKVRFSEIKGDDGQHITSLKETTVQGTTQVALEDGSMRSIKSYRQIEFPKQIEGGKGPAHFSMAVKDENGRNVPEKGAVYFTAHYDDKGKLTEVSSPVPVKFMGKGDDAIGYIERGGKVYTLPVTQGKYKEMMLEVVANKGMGANVSQSVEAEAQDRVTAVKVTPKVAALASDIGNTYKKKMTEHQPKPPTVSRSKGKGNEGMVV</sequence>
<comment type="caution">
    <text evidence="8">The sequence shown here is derived from an EMBL/GenBank/DDBJ whole genome shotgun (WGS) entry which is preliminary data.</text>
</comment>
<evidence type="ECO:0000313" key="8">
    <source>
        <dbReference type="EMBL" id="MEA0970131.1"/>
    </source>
</evidence>
<keyword evidence="3" id="KW-0963">Cytoplasm</keyword>
<reference evidence="8 9" key="1">
    <citation type="submission" date="2023-03" db="EMBL/GenBank/DDBJ databases">
        <title>Host association and intracellularity evolved multiple times independently in the Rickettsiales.</title>
        <authorList>
            <person name="Castelli M."/>
            <person name="Nardi T."/>
            <person name="Gammuto L."/>
            <person name="Bellinzona G."/>
            <person name="Sabaneyeva E."/>
            <person name="Potekhin A."/>
            <person name="Serra V."/>
            <person name="Petroni G."/>
            <person name="Sassera D."/>
        </authorList>
    </citation>
    <scope>NUCLEOTIDE SEQUENCE [LARGE SCALE GENOMIC DNA]</scope>
    <source>
        <strain evidence="8 9">Sr 2-6</strain>
    </source>
</reference>
<evidence type="ECO:0000256" key="2">
    <source>
        <dbReference type="ARBA" id="ARBA00019563"/>
    </source>
</evidence>
<feature type="domain" description="LepB N-terminal" evidence="7">
    <location>
        <begin position="141"/>
        <end position="302"/>
    </location>
</feature>
<dbReference type="Pfam" id="PF12574">
    <property type="entry name" value="120_Rick_ant"/>
    <property type="match status" value="1"/>
</dbReference>
<dbReference type="InterPro" id="IPR040519">
    <property type="entry name" value="LepB_N"/>
</dbReference>
<gene>
    <name evidence="8" type="ORF">Megvenef_00080</name>
</gene>